<evidence type="ECO:0000313" key="4">
    <source>
        <dbReference type="Proteomes" id="UP001207408"/>
    </source>
</evidence>
<name>A0AAE3MCJ8_9BACT</name>
<evidence type="ECO:0000259" key="2">
    <source>
        <dbReference type="Pfam" id="PF01557"/>
    </source>
</evidence>
<organism evidence="3 4">
    <name type="scientific">Plebeiibacterium marinum</name>
    <dbReference type="NCBI Taxonomy" id="2992111"/>
    <lineage>
        <taxon>Bacteria</taxon>
        <taxon>Pseudomonadati</taxon>
        <taxon>Bacteroidota</taxon>
        <taxon>Bacteroidia</taxon>
        <taxon>Marinilabiliales</taxon>
        <taxon>Marinilabiliaceae</taxon>
        <taxon>Plebeiibacterium</taxon>
    </lineage>
</organism>
<sequence>MKIICIGRNYAKHARELNNAVPDEPVIFLKPDTALLRNNQPFFVPDFAEDFHYETELVVKINRLGKNIGKQFAHRYYEEIGMGIDFTARDLQLKLKEKGLPWERAKAFDSSAAISKGFLNKNRFKDVQNLKFTLLVNGEERQVGYTGDMLFKVDEIISYVSKFFTLKIGDLIYTGTPAGVGSVKIGDHFEVFLENEKMMDFLIK</sequence>
<keyword evidence="3" id="KW-0378">Hydrolase</keyword>
<accession>A0AAE3MCJ8</accession>
<evidence type="ECO:0000313" key="3">
    <source>
        <dbReference type="EMBL" id="MCW3804946.1"/>
    </source>
</evidence>
<dbReference type="RefSeq" id="WP_301198168.1">
    <property type="nucleotide sequence ID" value="NZ_JAPDPI010000006.1"/>
</dbReference>
<dbReference type="PANTHER" id="PTHR11820">
    <property type="entry name" value="ACYLPYRUVASE"/>
    <property type="match status" value="1"/>
</dbReference>
<protein>
    <submittedName>
        <fullName evidence="3">Fumarylacetoacetate hydrolase family protein</fullName>
    </submittedName>
</protein>
<dbReference type="AlphaFoldDB" id="A0AAE3MCJ8"/>
<dbReference type="GO" id="GO:0046872">
    <property type="term" value="F:metal ion binding"/>
    <property type="evidence" value="ECO:0007669"/>
    <property type="project" value="UniProtKB-KW"/>
</dbReference>
<keyword evidence="1" id="KW-0479">Metal-binding</keyword>
<dbReference type="Pfam" id="PF01557">
    <property type="entry name" value="FAA_hydrolase"/>
    <property type="match status" value="1"/>
</dbReference>
<dbReference type="GO" id="GO:0018773">
    <property type="term" value="F:acetylpyruvate hydrolase activity"/>
    <property type="evidence" value="ECO:0007669"/>
    <property type="project" value="TreeGrafter"/>
</dbReference>
<evidence type="ECO:0000256" key="1">
    <source>
        <dbReference type="ARBA" id="ARBA00022723"/>
    </source>
</evidence>
<dbReference type="SUPFAM" id="SSF56529">
    <property type="entry name" value="FAH"/>
    <property type="match status" value="1"/>
</dbReference>
<reference evidence="3" key="1">
    <citation type="submission" date="2022-10" db="EMBL/GenBank/DDBJ databases">
        <authorList>
            <person name="Yu W.X."/>
        </authorList>
    </citation>
    <scope>NUCLEOTIDE SEQUENCE</scope>
    <source>
        <strain evidence="3">D04</strain>
    </source>
</reference>
<dbReference type="Gene3D" id="3.90.850.10">
    <property type="entry name" value="Fumarylacetoacetase-like, C-terminal domain"/>
    <property type="match status" value="1"/>
</dbReference>
<dbReference type="InterPro" id="IPR011234">
    <property type="entry name" value="Fumarylacetoacetase-like_C"/>
</dbReference>
<proteinExistence type="predicted"/>
<comment type="caution">
    <text evidence="3">The sequence shown here is derived from an EMBL/GenBank/DDBJ whole genome shotgun (WGS) entry which is preliminary data.</text>
</comment>
<feature type="domain" description="Fumarylacetoacetase-like C-terminal" evidence="2">
    <location>
        <begin position="2"/>
        <end position="193"/>
    </location>
</feature>
<keyword evidence="4" id="KW-1185">Reference proteome</keyword>
<dbReference type="PANTHER" id="PTHR11820:SF7">
    <property type="entry name" value="ACYLPYRUVASE FAHD1, MITOCHONDRIAL"/>
    <property type="match status" value="1"/>
</dbReference>
<dbReference type="InterPro" id="IPR036663">
    <property type="entry name" value="Fumarylacetoacetase_C_sf"/>
</dbReference>
<dbReference type="Proteomes" id="UP001207408">
    <property type="component" value="Unassembled WGS sequence"/>
</dbReference>
<gene>
    <name evidence="3" type="ORF">OM074_04860</name>
</gene>
<dbReference type="EMBL" id="JAPDPI010000006">
    <property type="protein sequence ID" value="MCW3804946.1"/>
    <property type="molecule type" value="Genomic_DNA"/>
</dbReference>